<proteinExistence type="predicted"/>
<dbReference type="HOGENOM" id="CLU_1200205_0_0_1"/>
<dbReference type="KEGG" id="pco:PHACADRAFT_180901"/>
<dbReference type="InParanoid" id="K5WD67"/>
<feature type="region of interest" description="Disordered" evidence="1">
    <location>
        <begin position="50"/>
        <end position="71"/>
    </location>
</feature>
<sequence>MSGYHDNVSCPDGGRSCHLSLSSRLHLPRPPHLRASSFVPAVQATLKAGQNPTIGRSYQGSHRGSYTKKGTVGLGTMSQRVEAQGEVATDRLPGSSYGSQNGGSRRRREPPAKEILVHRGALHGISRFGVLQEDIGRERASLTERGMCPCNVGCETLCSCICVAPDVAAMLVERLTEDELRVLKREGNRGSPLVSIVGFIALSTDNIPAPASSHEQCYPVTIFLWSQLSTR</sequence>
<dbReference type="AlphaFoldDB" id="K5WD67"/>
<evidence type="ECO:0000313" key="3">
    <source>
        <dbReference type="Proteomes" id="UP000008370"/>
    </source>
</evidence>
<evidence type="ECO:0000313" key="2">
    <source>
        <dbReference type="EMBL" id="EKM61883.1"/>
    </source>
</evidence>
<reference evidence="2 3" key="1">
    <citation type="journal article" date="2012" name="BMC Genomics">
        <title>Comparative genomics of the white-rot fungi, Phanerochaete carnosa and P. chrysosporium, to elucidate the genetic basis of the distinct wood types they colonize.</title>
        <authorList>
            <person name="Suzuki H."/>
            <person name="MacDonald J."/>
            <person name="Syed K."/>
            <person name="Salamov A."/>
            <person name="Hori C."/>
            <person name="Aerts A."/>
            <person name="Henrissat B."/>
            <person name="Wiebenga A."/>
            <person name="vanKuyk P.A."/>
            <person name="Barry K."/>
            <person name="Lindquist E."/>
            <person name="LaButti K."/>
            <person name="Lapidus A."/>
            <person name="Lucas S."/>
            <person name="Coutinho P."/>
            <person name="Gong Y."/>
            <person name="Samejima M."/>
            <person name="Mahadevan R."/>
            <person name="Abou-Zaid M."/>
            <person name="de Vries R.P."/>
            <person name="Igarashi K."/>
            <person name="Yadav J.S."/>
            <person name="Grigoriev I.V."/>
            <person name="Master E.R."/>
        </authorList>
    </citation>
    <scope>NUCLEOTIDE SEQUENCE [LARGE SCALE GENOMIC DNA]</scope>
    <source>
        <strain evidence="2 3">HHB-10118-sp</strain>
    </source>
</reference>
<name>K5WD67_PHACS</name>
<protein>
    <submittedName>
        <fullName evidence="2">Uncharacterized protein</fullName>
    </submittedName>
</protein>
<keyword evidence="3" id="KW-1185">Reference proteome</keyword>
<gene>
    <name evidence="2" type="ORF">PHACADRAFT_180901</name>
</gene>
<accession>K5WD67</accession>
<feature type="region of interest" description="Disordered" evidence="1">
    <location>
        <begin position="85"/>
        <end position="110"/>
    </location>
</feature>
<dbReference type="EMBL" id="JH930468">
    <property type="protein sequence ID" value="EKM61883.1"/>
    <property type="molecule type" value="Genomic_DNA"/>
</dbReference>
<organism evidence="2 3">
    <name type="scientific">Phanerochaete carnosa (strain HHB-10118-sp)</name>
    <name type="common">White-rot fungus</name>
    <name type="synonym">Peniophora carnosa</name>
    <dbReference type="NCBI Taxonomy" id="650164"/>
    <lineage>
        <taxon>Eukaryota</taxon>
        <taxon>Fungi</taxon>
        <taxon>Dikarya</taxon>
        <taxon>Basidiomycota</taxon>
        <taxon>Agaricomycotina</taxon>
        <taxon>Agaricomycetes</taxon>
        <taxon>Polyporales</taxon>
        <taxon>Phanerochaetaceae</taxon>
        <taxon>Phanerochaete</taxon>
    </lineage>
</organism>
<feature type="compositionally biased region" description="Polar residues" evidence="1">
    <location>
        <begin position="50"/>
        <end position="64"/>
    </location>
</feature>
<dbReference type="Proteomes" id="UP000008370">
    <property type="component" value="Unassembled WGS sequence"/>
</dbReference>
<evidence type="ECO:0000256" key="1">
    <source>
        <dbReference type="SAM" id="MobiDB-lite"/>
    </source>
</evidence>
<dbReference type="GeneID" id="18909984"/>
<dbReference type="RefSeq" id="XP_007391275.1">
    <property type="nucleotide sequence ID" value="XM_007391213.1"/>
</dbReference>